<keyword evidence="1" id="KW-0472">Membrane</keyword>
<evidence type="ECO:0000256" key="1">
    <source>
        <dbReference type="SAM" id="Phobius"/>
    </source>
</evidence>
<dbReference type="EMBL" id="HG938353">
    <property type="protein sequence ID" value="CDN46450.1"/>
    <property type="molecule type" value="Genomic_DNA"/>
</dbReference>
<organism evidence="2 3">
    <name type="scientific">Neorhizobium galegae bv. orientalis str. HAMBI 540</name>
    <dbReference type="NCBI Taxonomy" id="1028800"/>
    <lineage>
        <taxon>Bacteria</taxon>
        <taxon>Pseudomonadati</taxon>
        <taxon>Pseudomonadota</taxon>
        <taxon>Alphaproteobacteria</taxon>
        <taxon>Hyphomicrobiales</taxon>
        <taxon>Rhizobiaceae</taxon>
        <taxon>Rhizobium/Agrobacterium group</taxon>
        <taxon>Neorhizobium</taxon>
    </lineage>
</organism>
<evidence type="ECO:0000313" key="3">
    <source>
        <dbReference type="Proteomes" id="UP000028181"/>
    </source>
</evidence>
<keyword evidence="3" id="KW-1185">Reference proteome</keyword>
<dbReference type="eggNOG" id="ENOG5032ZT4">
    <property type="taxonomic scope" value="Bacteria"/>
</dbReference>
<sequence>MAKKVMMKNDSIGLTKKGFHGFSWTYLFFGWLVPVVRGEISIGALHLVISVFTAGISQLIFSFLYNKQYTHRLIEKGYRFADTPENNAAAAEALGADLPVGTPAHA</sequence>
<protein>
    <recommendedName>
        <fullName evidence="4">HrgC protein</fullName>
    </recommendedName>
</protein>
<dbReference type="HOGENOM" id="CLU_128682_2_0_5"/>
<evidence type="ECO:0000313" key="2">
    <source>
        <dbReference type="EMBL" id="CDN46450.1"/>
    </source>
</evidence>
<keyword evidence="1" id="KW-1133">Transmembrane helix</keyword>
<gene>
    <name evidence="2" type="ORF">RG540_CH02560</name>
</gene>
<name>A0A068SN12_NEOGA</name>
<dbReference type="PATRIC" id="fig|1028800.3.peg.261"/>
<feature type="transmembrane region" description="Helical" evidence="1">
    <location>
        <begin position="44"/>
        <end position="65"/>
    </location>
</feature>
<dbReference type="Proteomes" id="UP000028181">
    <property type="component" value="Chromosome I"/>
</dbReference>
<dbReference type="AlphaFoldDB" id="A0A068SN12"/>
<reference evidence="3" key="1">
    <citation type="journal article" date="2014" name="BMC Genomics">
        <title>Genome sequencing of two Neorhizobium galegae strains reveals a noeT gene responsible for the unusual acetylation of the nodulation factors.</title>
        <authorList>
            <person name="Osterman J."/>
            <person name="Marsh J."/>
            <person name="Laine P.K."/>
            <person name="Zeng Z."/>
            <person name="Alatalo E."/>
            <person name="Sullivan J.T."/>
            <person name="Young J.P."/>
            <person name="Thomas-Oates J."/>
            <person name="Paulin L."/>
            <person name="Lindstrom K."/>
        </authorList>
    </citation>
    <scope>NUCLEOTIDE SEQUENCE [LARGE SCALE GENOMIC DNA]</scope>
    <source>
        <strain evidence="3">HAMBI 540</strain>
    </source>
</reference>
<dbReference type="OrthoDB" id="5233at2"/>
<proteinExistence type="predicted"/>
<dbReference type="GeneID" id="24258562"/>
<keyword evidence="1" id="KW-0812">Transmembrane</keyword>
<feature type="transmembrane region" description="Helical" evidence="1">
    <location>
        <begin position="21"/>
        <end position="38"/>
    </location>
</feature>
<dbReference type="KEGG" id="ngg:RG540_CH02560"/>
<dbReference type="RefSeq" id="WP_038583820.1">
    <property type="nucleotide sequence ID" value="NZ_HG938353.1"/>
</dbReference>
<evidence type="ECO:0008006" key="4">
    <source>
        <dbReference type="Google" id="ProtNLM"/>
    </source>
</evidence>
<accession>A0A068SN12</accession>